<accession>X1TJX0</accession>
<reference evidence="1" key="1">
    <citation type="journal article" date="2014" name="Front. Microbiol.">
        <title>High frequency of phylogenetically diverse reductive dehalogenase-homologous genes in deep subseafloor sedimentary metagenomes.</title>
        <authorList>
            <person name="Kawai M."/>
            <person name="Futagami T."/>
            <person name="Toyoda A."/>
            <person name="Takaki Y."/>
            <person name="Nishi S."/>
            <person name="Hori S."/>
            <person name="Arai W."/>
            <person name="Tsubouchi T."/>
            <person name="Morono Y."/>
            <person name="Uchiyama I."/>
            <person name="Ito T."/>
            <person name="Fujiyama A."/>
            <person name="Inagaki F."/>
            <person name="Takami H."/>
        </authorList>
    </citation>
    <scope>NUCLEOTIDE SEQUENCE</scope>
    <source>
        <strain evidence="1">Expedition CK06-06</strain>
    </source>
</reference>
<dbReference type="AlphaFoldDB" id="X1TJX0"/>
<proteinExistence type="predicted"/>
<evidence type="ECO:0000313" key="1">
    <source>
        <dbReference type="EMBL" id="GAJ05618.1"/>
    </source>
</evidence>
<organism evidence="1">
    <name type="scientific">marine sediment metagenome</name>
    <dbReference type="NCBI Taxonomy" id="412755"/>
    <lineage>
        <taxon>unclassified sequences</taxon>
        <taxon>metagenomes</taxon>
        <taxon>ecological metagenomes</taxon>
    </lineage>
</organism>
<gene>
    <name evidence="1" type="ORF">S12H4_48626</name>
</gene>
<protein>
    <submittedName>
        <fullName evidence="1">Uncharacterized protein</fullName>
    </submittedName>
</protein>
<name>X1TJX0_9ZZZZ</name>
<dbReference type="EMBL" id="BARW01030409">
    <property type="protein sequence ID" value="GAJ05618.1"/>
    <property type="molecule type" value="Genomic_DNA"/>
</dbReference>
<comment type="caution">
    <text evidence="1">The sequence shown here is derived from an EMBL/GenBank/DDBJ whole genome shotgun (WGS) entry which is preliminary data.</text>
</comment>
<sequence>MAQWTMNCVLFGAGLFKKLSQGQIKKEDAIAEIKNLSSDLTDEEVSYLLRRIQDLVTG</sequence>